<reference evidence="2" key="1">
    <citation type="journal article" date="2014" name="Int. J. Syst. Evol. Microbiol.">
        <title>Complete genome sequence of Corynebacterium casei LMG S-19264T (=DSM 44701T), isolated from a smear-ripened cheese.</title>
        <authorList>
            <consortium name="US DOE Joint Genome Institute (JGI-PGF)"/>
            <person name="Walter F."/>
            <person name="Albersmeier A."/>
            <person name="Kalinowski J."/>
            <person name="Ruckert C."/>
        </authorList>
    </citation>
    <scope>NUCLEOTIDE SEQUENCE</scope>
    <source>
        <strain evidence="2">JCM 31311</strain>
    </source>
</reference>
<gene>
    <name evidence="2" type="ORF">GCM10008957_27330</name>
</gene>
<feature type="compositionally biased region" description="Basic and acidic residues" evidence="1">
    <location>
        <begin position="58"/>
        <end position="80"/>
    </location>
</feature>
<dbReference type="EMBL" id="BMQL01000015">
    <property type="protein sequence ID" value="GGR12910.1"/>
    <property type="molecule type" value="Genomic_DNA"/>
</dbReference>
<reference evidence="2" key="2">
    <citation type="submission" date="2020-09" db="EMBL/GenBank/DDBJ databases">
        <authorList>
            <person name="Sun Q."/>
            <person name="Ohkuma M."/>
        </authorList>
    </citation>
    <scope>NUCLEOTIDE SEQUENCE</scope>
    <source>
        <strain evidence="2">JCM 31311</strain>
    </source>
</reference>
<evidence type="ECO:0000313" key="3">
    <source>
        <dbReference type="Proteomes" id="UP000603865"/>
    </source>
</evidence>
<evidence type="ECO:0000256" key="1">
    <source>
        <dbReference type="SAM" id="MobiDB-lite"/>
    </source>
</evidence>
<dbReference type="AlphaFoldDB" id="A0A918C9R7"/>
<name>A0A918C9R7_9DEIO</name>
<protein>
    <submittedName>
        <fullName evidence="2">Uncharacterized protein</fullName>
    </submittedName>
</protein>
<evidence type="ECO:0000313" key="2">
    <source>
        <dbReference type="EMBL" id="GGR12910.1"/>
    </source>
</evidence>
<sequence length="103" mass="11455">MVDALNAVTQMIFDHSLLDVGHRSLKVEIPWRGLRMRGELGQGQNREGLTRVLGLTKVDRSTPERGKAEGRQADEQREAAKSSGARHASEFMADRCCFVARCS</sequence>
<keyword evidence="3" id="KW-1185">Reference proteome</keyword>
<feature type="region of interest" description="Disordered" evidence="1">
    <location>
        <begin position="58"/>
        <end position="88"/>
    </location>
</feature>
<comment type="caution">
    <text evidence="2">The sequence shown here is derived from an EMBL/GenBank/DDBJ whole genome shotgun (WGS) entry which is preliminary data.</text>
</comment>
<dbReference type="Proteomes" id="UP000603865">
    <property type="component" value="Unassembled WGS sequence"/>
</dbReference>
<proteinExistence type="predicted"/>
<organism evidence="2 3">
    <name type="scientific">Deinococcus ruber</name>
    <dbReference type="NCBI Taxonomy" id="1848197"/>
    <lineage>
        <taxon>Bacteria</taxon>
        <taxon>Thermotogati</taxon>
        <taxon>Deinococcota</taxon>
        <taxon>Deinococci</taxon>
        <taxon>Deinococcales</taxon>
        <taxon>Deinococcaceae</taxon>
        <taxon>Deinococcus</taxon>
    </lineage>
</organism>
<accession>A0A918C9R7</accession>